<feature type="compositionally biased region" description="Basic and acidic residues" evidence="1">
    <location>
        <begin position="99"/>
        <end position="108"/>
    </location>
</feature>
<dbReference type="EMBL" id="JAPFFF010000005">
    <property type="protein sequence ID" value="KAK8889631.1"/>
    <property type="molecule type" value="Genomic_DNA"/>
</dbReference>
<feature type="compositionally biased region" description="Low complexity" evidence="1">
    <location>
        <begin position="180"/>
        <end position="189"/>
    </location>
</feature>
<accession>A0ABR2KEU0</accession>
<organism evidence="2 3">
    <name type="scientific">Tritrichomonas musculus</name>
    <dbReference type="NCBI Taxonomy" id="1915356"/>
    <lineage>
        <taxon>Eukaryota</taxon>
        <taxon>Metamonada</taxon>
        <taxon>Parabasalia</taxon>
        <taxon>Tritrichomonadida</taxon>
        <taxon>Tritrichomonadidae</taxon>
        <taxon>Tritrichomonas</taxon>
    </lineage>
</organism>
<feature type="region of interest" description="Disordered" evidence="1">
    <location>
        <begin position="260"/>
        <end position="283"/>
    </location>
</feature>
<feature type="region of interest" description="Disordered" evidence="1">
    <location>
        <begin position="39"/>
        <end position="153"/>
    </location>
</feature>
<proteinExistence type="predicted"/>
<comment type="caution">
    <text evidence="2">The sequence shown here is derived from an EMBL/GenBank/DDBJ whole genome shotgun (WGS) entry which is preliminary data.</text>
</comment>
<feature type="region of interest" description="Disordered" evidence="1">
    <location>
        <begin position="362"/>
        <end position="406"/>
    </location>
</feature>
<evidence type="ECO:0000313" key="3">
    <source>
        <dbReference type="Proteomes" id="UP001470230"/>
    </source>
</evidence>
<feature type="region of interest" description="Disordered" evidence="1">
    <location>
        <begin position="180"/>
        <end position="205"/>
    </location>
</feature>
<keyword evidence="3" id="KW-1185">Reference proteome</keyword>
<dbReference type="Proteomes" id="UP001470230">
    <property type="component" value="Unassembled WGS sequence"/>
</dbReference>
<feature type="compositionally biased region" description="Acidic residues" evidence="1">
    <location>
        <begin position="190"/>
        <end position="201"/>
    </location>
</feature>
<protein>
    <submittedName>
        <fullName evidence="2">Uncharacterized protein</fullName>
    </submittedName>
</protein>
<feature type="compositionally biased region" description="Low complexity" evidence="1">
    <location>
        <begin position="260"/>
        <end position="272"/>
    </location>
</feature>
<feature type="compositionally biased region" description="Low complexity" evidence="1">
    <location>
        <begin position="110"/>
        <end position="123"/>
    </location>
</feature>
<feature type="compositionally biased region" description="Low complexity" evidence="1">
    <location>
        <begin position="78"/>
        <end position="98"/>
    </location>
</feature>
<reference evidence="2 3" key="1">
    <citation type="submission" date="2024-04" db="EMBL/GenBank/DDBJ databases">
        <title>Tritrichomonas musculus Genome.</title>
        <authorList>
            <person name="Alves-Ferreira E."/>
            <person name="Grigg M."/>
            <person name="Lorenzi H."/>
            <person name="Galac M."/>
        </authorList>
    </citation>
    <scope>NUCLEOTIDE SEQUENCE [LARGE SCALE GENOMIC DNA]</scope>
    <source>
        <strain evidence="2 3">EAF2021</strain>
    </source>
</reference>
<feature type="compositionally biased region" description="Low complexity" evidence="1">
    <location>
        <begin position="50"/>
        <end position="65"/>
    </location>
</feature>
<sequence length="425" mass="47023">METEIGDNFQEVRGHIEQFRQILKGAPSLNEKNEAIIPRYTQPNQEPPQSRTTTEITLSTSSEVTQFDDSELNSKVISFPQSPIESRSSSTSISNFPIRNEKSPDKNKNSFSSSFDTDLTSASPNFNNYKNKLSTVQNDDSESASGSDSDSDPELSAYIAQHAVKVNNLLSKVGFSSSSKKFSQTLSNSDESDDSSDDSDSIDTPPELLESIISNVKAIPIKNVEMAQTIQDTIANMNNRNSKRQIQIEKAMKLLLSASNDEMSDSDSNSDYSNDEIKASKAPSVSLQISQPVVLNQEANEFDNDDEFDASSSNQKSLFHLEEVSSDSDDVPLFVPPVPDEIEMDNNFNFVFKDKEKKVGFDPGITSPEALDAGEHLKLKKRKKDKNAKKEAHSESTDSMSDTVDDESTLSFNKIFEAVTRSNKV</sequence>
<gene>
    <name evidence="2" type="ORF">M9Y10_034383</name>
</gene>
<feature type="compositionally biased region" description="Polar residues" evidence="1">
    <location>
        <begin position="124"/>
        <end position="138"/>
    </location>
</feature>
<evidence type="ECO:0000313" key="2">
    <source>
        <dbReference type="EMBL" id="KAK8889631.1"/>
    </source>
</evidence>
<feature type="compositionally biased region" description="Basic residues" evidence="1">
    <location>
        <begin position="378"/>
        <end position="387"/>
    </location>
</feature>
<evidence type="ECO:0000256" key="1">
    <source>
        <dbReference type="SAM" id="MobiDB-lite"/>
    </source>
</evidence>
<name>A0ABR2KEU0_9EUKA</name>